<dbReference type="PANTHER" id="PTHR46825">
    <property type="entry name" value="D-ALANYL-D-ALANINE-CARBOXYPEPTIDASE/ENDOPEPTIDASE AMPH"/>
    <property type="match status" value="1"/>
</dbReference>
<accession>A0A2N6VKZ8</accession>
<gene>
    <name evidence="2" type="ORF">CJ199_10695</name>
</gene>
<evidence type="ECO:0000259" key="1">
    <source>
        <dbReference type="Pfam" id="PF00144"/>
    </source>
</evidence>
<evidence type="ECO:0000313" key="3">
    <source>
        <dbReference type="Proteomes" id="UP000235598"/>
    </source>
</evidence>
<dbReference type="RefSeq" id="WP_102239461.1">
    <property type="nucleotide sequence ID" value="NZ_PNHK01000004.1"/>
</dbReference>
<dbReference type="OrthoDB" id="3171327at2"/>
<dbReference type="GO" id="GO:0016787">
    <property type="term" value="F:hydrolase activity"/>
    <property type="evidence" value="ECO:0007669"/>
    <property type="project" value="UniProtKB-KW"/>
</dbReference>
<sequence>MKRTLIAGVVACVVVAVAAICVPWSFGFPHHGTGDQHVLDTTGPYLSHGYRREAAVAIIPPSGEPSFAGWGADQNTVFEIGSITKTFTAHLLADAIERQELSADTRVDNVFDELKGTSAGEVTMEQLATHTSGLPRIAGVNMSSNLTRKDPYTADLPQFLEILADLDVTPGEIAYSNTGYALLGQAVAKKAGKDYSTLVRERLLEPLGMDQTTVPTTPEDLPADHPTGYTAKGLPAGAWTLHANAPAGSIRSTTRDLSTWLIAVRDGKAPGSSAEPTKVRAENDTKKLGLAWRTTEKDGATVISHNGATGGYTSFAGFNANGDGVVVLNNTATNSDDVIDYLFDAENTK</sequence>
<dbReference type="Gene3D" id="3.40.710.10">
    <property type="entry name" value="DD-peptidase/beta-lactamase superfamily"/>
    <property type="match status" value="1"/>
</dbReference>
<dbReference type="InterPro" id="IPR012338">
    <property type="entry name" value="Beta-lactam/transpept-like"/>
</dbReference>
<dbReference type="PANTHER" id="PTHR46825:SF8">
    <property type="entry name" value="BETA-LACTAMASE-RELATED"/>
    <property type="match status" value="1"/>
</dbReference>
<dbReference type="InterPro" id="IPR001466">
    <property type="entry name" value="Beta-lactam-related"/>
</dbReference>
<comment type="caution">
    <text evidence="2">The sequence shown here is derived from an EMBL/GenBank/DDBJ whole genome shotgun (WGS) entry which is preliminary data.</text>
</comment>
<evidence type="ECO:0000313" key="2">
    <source>
        <dbReference type="EMBL" id="PMD04820.1"/>
    </source>
</evidence>
<organism evidence="2 3">
    <name type="scientific">Brevibacterium paucivorans</name>
    <dbReference type="NCBI Taxonomy" id="170994"/>
    <lineage>
        <taxon>Bacteria</taxon>
        <taxon>Bacillati</taxon>
        <taxon>Actinomycetota</taxon>
        <taxon>Actinomycetes</taxon>
        <taxon>Micrococcales</taxon>
        <taxon>Brevibacteriaceae</taxon>
        <taxon>Brevibacterium</taxon>
    </lineage>
</organism>
<dbReference type="Proteomes" id="UP000235598">
    <property type="component" value="Unassembled WGS sequence"/>
</dbReference>
<keyword evidence="2" id="KW-0378">Hydrolase</keyword>
<reference evidence="2 3" key="1">
    <citation type="submission" date="2017-09" db="EMBL/GenBank/DDBJ databases">
        <title>Bacterial strain isolated from the female urinary microbiota.</title>
        <authorList>
            <person name="Thomas-White K."/>
            <person name="Kumar N."/>
            <person name="Forster S."/>
            <person name="Putonti C."/>
            <person name="Lawley T."/>
            <person name="Wolfe A.J."/>
        </authorList>
    </citation>
    <scope>NUCLEOTIDE SEQUENCE [LARGE SCALE GENOMIC DNA]</scope>
    <source>
        <strain evidence="2 3">UMB1301</strain>
    </source>
</reference>
<dbReference type="EMBL" id="PNHK01000004">
    <property type="protein sequence ID" value="PMD04820.1"/>
    <property type="molecule type" value="Genomic_DNA"/>
</dbReference>
<dbReference type="SUPFAM" id="SSF56601">
    <property type="entry name" value="beta-lactamase/transpeptidase-like"/>
    <property type="match status" value="1"/>
</dbReference>
<proteinExistence type="predicted"/>
<protein>
    <submittedName>
        <fullName evidence="2">Serine hydrolase</fullName>
    </submittedName>
</protein>
<name>A0A2N6VKZ8_9MICO</name>
<dbReference type="Pfam" id="PF00144">
    <property type="entry name" value="Beta-lactamase"/>
    <property type="match status" value="1"/>
</dbReference>
<dbReference type="AlphaFoldDB" id="A0A2N6VKZ8"/>
<feature type="domain" description="Beta-lactamase-related" evidence="1">
    <location>
        <begin position="49"/>
        <end position="345"/>
    </location>
</feature>
<dbReference type="InterPro" id="IPR050491">
    <property type="entry name" value="AmpC-like"/>
</dbReference>